<reference evidence="1" key="1">
    <citation type="submission" date="2020-10" db="EMBL/GenBank/DDBJ databases">
        <authorList>
            <person name="Gilroy R."/>
        </authorList>
    </citation>
    <scope>NUCLEOTIDE SEQUENCE</scope>
    <source>
        <strain evidence="1">CHK157-1446</strain>
    </source>
</reference>
<organism evidence="1 2">
    <name type="scientific">Candidatus Faeciplasma gallinarum</name>
    <dbReference type="NCBI Taxonomy" id="2840799"/>
    <lineage>
        <taxon>Bacteria</taxon>
        <taxon>Bacillati</taxon>
        <taxon>Bacillota</taxon>
        <taxon>Clostridia</taxon>
        <taxon>Eubacteriales</taxon>
        <taxon>Oscillospiraceae</taxon>
        <taxon>Oscillospiraceae incertae sedis</taxon>
        <taxon>Candidatus Faeciplasma</taxon>
    </lineage>
</organism>
<dbReference type="InterPro" id="IPR009636">
    <property type="entry name" value="SCAF"/>
</dbReference>
<evidence type="ECO:0000313" key="2">
    <source>
        <dbReference type="Proteomes" id="UP000823982"/>
    </source>
</evidence>
<evidence type="ECO:0000313" key="1">
    <source>
        <dbReference type="EMBL" id="HIS24649.1"/>
    </source>
</evidence>
<dbReference type="Proteomes" id="UP000823982">
    <property type="component" value="Unassembled WGS sequence"/>
</dbReference>
<protein>
    <recommendedName>
        <fullName evidence="3">Phage minor structural protein GP20</fullName>
    </recommendedName>
</protein>
<sequence>MALTRKMLKEMGIQEDNIEKIIMAHSETVDALKKFKTDSERLASVEEELSAAKSELSEDYKSKYEELKNSFDSYRLGVEADAARRKKEQAYKKLLTACGVIDDCVDSILKVTDLDGVELDQSGEVLNADAAKDSIQRNWAAFIPKVTTTGAETATPPVKTTERIFTRDDIRKMSLREINDNYAAIIRSIGARE</sequence>
<accession>A0A9D1ENV8</accession>
<gene>
    <name evidence="1" type="ORF">IAD01_04515</name>
</gene>
<reference evidence="1" key="2">
    <citation type="journal article" date="2021" name="PeerJ">
        <title>Extensive microbial diversity within the chicken gut microbiome revealed by metagenomics and culture.</title>
        <authorList>
            <person name="Gilroy R."/>
            <person name="Ravi A."/>
            <person name="Getino M."/>
            <person name="Pursley I."/>
            <person name="Horton D.L."/>
            <person name="Alikhan N.F."/>
            <person name="Baker D."/>
            <person name="Gharbi K."/>
            <person name="Hall N."/>
            <person name="Watson M."/>
            <person name="Adriaenssens E.M."/>
            <person name="Foster-Nyarko E."/>
            <person name="Jarju S."/>
            <person name="Secka A."/>
            <person name="Antonio M."/>
            <person name="Oren A."/>
            <person name="Chaudhuri R.R."/>
            <person name="La Ragione R."/>
            <person name="Hildebrand F."/>
            <person name="Pallen M.J."/>
        </authorList>
    </citation>
    <scope>NUCLEOTIDE SEQUENCE</scope>
    <source>
        <strain evidence="1">CHK157-1446</strain>
    </source>
</reference>
<evidence type="ECO:0008006" key="3">
    <source>
        <dbReference type="Google" id="ProtNLM"/>
    </source>
</evidence>
<dbReference type="Pfam" id="PF06810">
    <property type="entry name" value="Phage_scaffold"/>
    <property type="match status" value="1"/>
</dbReference>
<proteinExistence type="predicted"/>
<dbReference type="EMBL" id="DVIR01000040">
    <property type="protein sequence ID" value="HIS24649.1"/>
    <property type="molecule type" value="Genomic_DNA"/>
</dbReference>
<dbReference type="AlphaFoldDB" id="A0A9D1ENV8"/>
<name>A0A9D1ENV8_9FIRM</name>
<comment type="caution">
    <text evidence="1">The sequence shown here is derived from an EMBL/GenBank/DDBJ whole genome shotgun (WGS) entry which is preliminary data.</text>
</comment>